<proteinExistence type="predicted"/>
<sequence length="84" mass="9241">MVPLNEANPDFLQPICSENLFNKSKGVRGSVKSKGWYLLQSVQKDGHVAGAACEKRRSPDATAPTVSFSRAPQFCLFLPQQCSR</sequence>
<accession>A0AAV4XFZ2</accession>
<evidence type="ECO:0000313" key="2">
    <source>
        <dbReference type="Proteomes" id="UP001054945"/>
    </source>
</evidence>
<comment type="caution">
    <text evidence="1">The sequence shown here is derived from an EMBL/GenBank/DDBJ whole genome shotgun (WGS) entry which is preliminary data.</text>
</comment>
<name>A0AAV4XFZ2_CAEEX</name>
<dbReference type="EMBL" id="BPLR01000239">
    <property type="protein sequence ID" value="GIY93140.1"/>
    <property type="molecule type" value="Genomic_DNA"/>
</dbReference>
<reference evidence="1 2" key="1">
    <citation type="submission" date="2021-06" db="EMBL/GenBank/DDBJ databases">
        <title>Caerostris extrusa draft genome.</title>
        <authorList>
            <person name="Kono N."/>
            <person name="Arakawa K."/>
        </authorList>
    </citation>
    <scope>NUCLEOTIDE SEQUENCE [LARGE SCALE GENOMIC DNA]</scope>
</reference>
<protein>
    <submittedName>
        <fullName evidence="1">Uncharacterized protein</fullName>
    </submittedName>
</protein>
<dbReference type="AlphaFoldDB" id="A0AAV4XFZ2"/>
<gene>
    <name evidence="1" type="ORF">CEXT_240741</name>
</gene>
<keyword evidence="2" id="KW-1185">Reference proteome</keyword>
<evidence type="ECO:0000313" key="1">
    <source>
        <dbReference type="EMBL" id="GIY93140.1"/>
    </source>
</evidence>
<dbReference type="Proteomes" id="UP001054945">
    <property type="component" value="Unassembled WGS sequence"/>
</dbReference>
<organism evidence="1 2">
    <name type="scientific">Caerostris extrusa</name>
    <name type="common">Bark spider</name>
    <name type="synonym">Caerostris bankana</name>
    <dbReference type="NCBI Taxonomy" id="172846"/>
    <lineage>
        <taxon>Eukaryota</taxon>
        <taxon>Metazoa</taxon>
        <taxon>Ecdysozoa</taxon>
        <taxon>Arthropoda</taxon>
        <taxon>Chelicerata</taxon>
        <taxon>Arachnida</taxon>
        <taxon>Araneae</taxon>
        <taxon>Araneomorphae</taxon>
        <taxon>Entelegynae</taxon>
        <taxon>Araneoidea</taxon>
        <taxon>Araneidae</taxon>
        <taxon>Caerostris</taxon>
    </lineage>
</organism>